<reference evidence="2 3" key="1">
    <citation type="submission" date="2018-10" db="EMBL/GenBank/DDBJ databases">
        <title>The complete genome of Acinetobacter wuhouensis strain WCHAW010062.</title>
        <authorList>
            <person name="Hu Y."/>
            <person name="Long H."/>
            <person name="Feng Y."/>
            <person name="Zong Z."/>
        </authorList>
    </citation>
    <scope>NUCLEOTIDE SEQUENCE [LARGE SCALE GENOMIC DNA]</scope>
    <source>
        <strain evidence="2 3">WCHAW010062</strain>
    </source>
</reference>
<organism evidence="2 3">
    <name type="scientific">Acinetobacter wuhouensis</name>
    <dbReference type="NCBI Taxonomy" id="1879050"/>
    <lineage>
        <taxon>Bacteria</taxon>
        <taxon>Pseudomonadati</taxon>
        <taxon>Pseudomonadota</taxon>
        <taxon>Gammaproteobacteria</taxon>
        <taxon>Moraxellales</taxon>
        <taxon>Moraxellaceae</taxon>
        <taxon>Acinetobacter</taxon>
    </lineage>
</organism>
<dbReference type="AlphaFoldDB" id="A0A3G2T4J6"/>
<name>A0A3G2T4J6_9GAMM</name>
<sequence length="123" mass="13800">MRALLFISLIFPCTAFASFVNSCDLEVQLLEDASSQTIYFNRNGLEQEQTQPAIIHGTVLNVKAAGRADQGCDHYIGEIIQKALNSNQRIRLNKDQVVKINILIKDDANLPYSETVTYLKDPE</sequence>
<accession>A0A3G2T4J6</accession>
<dbReference type="EMBL" id="CP033133">
    <property type="protein sequence ID" value="AYO55200.1"/>
    <property type="molecule type" value="Genomic_DNA"/>
</dbReference>
<evidence type="ECO:0000256" key="1">
    <source>
        <dbReference type="SAM" id="SignalP"/>
    </source>
</evidence>
<gene>
    <name evidence="2" type="ORF">CDG68_16735</name>
</gene>
<feature type="chain" id="PRO_5018095524" evidence="1">
    <location>
        <begin position="18"/>
        <end position="123"/>
    </location>
</feature>
<proteinExistence type="predicted"/>
<protein>
    <submittedName>
        <fullName evidence="2">Uncharacterized protein</fullName>
    </submittedName>
</protein>
<feature type="signal peptide" evidence="1">
    <location>
        <begin position="1"/>
        <end position="17"/>
    </location>
</feature>
<dbReference type="RefSeq" id="WP_087553177.1">
    <property type="nucleotide sequence ID" value="NZ_CP033133.1"/>
</dbReference>
<evidence type="ECO:0000313" key="3">
    <source>
        <dbReference type="Proteomes" id="UP000279962"/>
    </source>
</evidence>
<keyword evidence="1" id="KW-0732">Signal</keyword>
<dbReference type="Proteomes" id="UP000279962">
    <property type="component" value="Chromosome"/>
</dbReference>
<evidence type="ECO:0000313" key="2">
    <source>
        <dbReference type="EMBL" id="AYO55200.1"/>
    </source>
</evidence>